<organism evidence="14 15">
    <name type="scientific">Marichromatium gracile</name>
    <name type="common">Chromatium gracile</name>
    <dbReference type="NCBI Taxonomy" id="1048"/>
    <lineage>
        <taxon>Bacteria</taxon>
        <taxon>Pseudomonadati</taxon>
        <taxon>Pseudomonadota</taxon>
        <taxon>Gammaproteobacteria</taxon>
        <taxon>Chromatiales</taxon>
        <taxon>Chromatiaceae</taxon>
        <taxon>Marichromatium</taxon>
    </lineage>
</organism>
<keyword evidence="4 13" id="KW-0812">Transmembrane</keyword>
<dbReference type="AlphaFoldDB" id="A0A4R4AKZ0"/>
<dbReference type="InterPro" id="IPR044021">
    <property type="entry name" value="CrtO"/>
</dbReference>
<dbReference type="RefSeq" id="WP_190288065.1">
    <property type="nucleotide sequence ID" value="NZ_NRRH01000049.1"/>
</dbReference>
<dbReference type="GO" id="GO:0005886">
    <property type="term" value="C:plasma membrane"/>
    <property type="evidence" value="ECO:0007669"/>
    <property type="project" value="UniProtKB-SubCell"/>
</dbReference>
<keyword evidence="5" id="KW-0732">Signal</keyword>
<dbReference type="UniPathway" id="UPA00029">
    <property type="reaction ID" value="UER00560"/>
</dbReference>
<sequence length="185" mass="21152">MLTTVALYALIWLSIHFGAGYLAHRLPERLLAGLPLLGRSYRWELDGRLYQRLGIQTWKDHLPEAGAFYAGGFSKRNLRGQDLAYLHRFVRETTRAEVSHWLTWAMALSFFVWTPWPVGVAMLIYGALVNAPCILVQRYNRARLLRAIALLARRAHRDRAPLPAHAVAHQGAIERAEEDRDEEGQ</sequence>
<comment type="pathway">
    <text evidence="9">Carotenoid biosynthesis; staphyloxanthin biosynthesis; staphyloxanthin from farnesyl diphosphate: step 5/5.</text>
</comment>
<keyword evidence="7 13" id="KW-0472">Membrane</keyword>
<keyword evidence="6 13" id="KW-1133">Transmembrane helix</keyword>
<name>A0A4R4AKZ0_MARGR</name>
<comment type="similarity">
    <text evidence="10">Belongs to the acyltransferase CrtO family.</text>
</comment>
<evidence type="ECO:0000313" key="14">
    <source>
        <dbReference type="EMBL" id="TCW40092.1"/>
    </source>
</evidence>
<evidence type="ECO:0000256" key="5">
    <source>
        <dbReference type="ARBA" id="ARBA00022729"/>
    </source>
</evidence>
<comment type="subcellular location">
    <subcellularLocation>
        <location evidence="1">Cell membrane</location>
        <topology evidence="1">Single-pass membrane protein</topology>
    </subcellularLocation>
</comment>
<evidence type="ECO:0000256" key="8">
    <source>
        <dbReference type="ARBA" id="ARBA00023315"/>
    </source>
</evidence>
<evidence type="ECO:0000313" key="15">
    <source>
        <dbReference type="Proteomes" id="UP000295247"/>
    </source>
</evidence>
<keyword evidence="3 14" id="KW-0808">Transferase</keyword>
<reference evidence="14 15" key="1">
    <citation type="submission" date="2019-03" db="EMBL/GenBank/DDBJ databases">
        <title>Genomic Encyclopedia of Type Strains, Phase IV (KMG-IV): sequencing the most valuable type-strain genomes for metagenomic binning, comparative biology and taxonomic classification.</title>
        <authorList>
            <person name="Goeker M."/>
        </authorList>
    </citation>
    <scope>NUCLEOTIDE SEQUENCE [LARGE SCALE GENOMIC DNA]</scope>
    <source>
        <strain evidence="14 15">DSM 203</strain>
    </source>
</reference>
<evidence type="ECO:0000256" key="9">
    <source>
        <dbReference type="ARBA" id="ARBA00023588"/>
    </source>
</evidence>
<evidence type="ECO:0000256" key="4">
    <source>
        <dbReference type="ARBA" id="ARBA00022692"/>
    </source>
</evidence>
<dbReference type="EMBL" id="SMDC01000001">
    <property type="protein sequence ID" value="TCW40092.1"/>
    <property type="molecule type" value="Genomic_DNA"/>
</dbReference>
<protein>
    <recommendedName>
        <fullName evidence="11">Glycosyl-4,4'-diaponeurosporenoate acyltransferase</fullName>
    </recommendedName>
</protein>
<keyword evidence="2" id="KW-1003">Cell membrane</keyword>
<comment type="caution">
    <text evidence="14">The sequence shown here is derived from an EMBL/GenBank/DDBJ whole genome shotgun (WGS) entry which is preliminary data.</text>
</comment>
<evidence type="ECO:0000256" key="7">
    <source>
        <dbReference type="ARBA" id="ARBA00023136"/>
    </source>
</evidence>
<dbReference type="GO" id="GO:0016746">
    <property type="term" value="F:acyltransferase activity"/>
    <property type="evidence" value="ECO:0007669"/>
    <property type="project" value="UniProtKB-KW"/>
</dbReference>
<dbReference type="Pfam" id="PF18927">
    <property type="entry name" value="CrtO"/>
    <property type="match status" value="1"/>
</dbReference>
<evidence type="ECO:0000256" key="3">
    <source>
        <dbReference type="ARBA" id="ARBA00022679"/>
    </source>
</evidence>
<gene>
    <name evidence="14" type="ORF">EDC29_101509</name>
</gene>
<comment type="function">
    <text evidence="12">Catalyzes the acylation of glycosyl-4,4'-diaponeurosporenoate, i.e. the esterification of glucose at the C6'' position with the carboxyl group of the C(15) fatty acid 12-methyltetradecanoic acid, to yield staphyloxanthin. This is the last step in the biosynthesis of this orange pigment, present in most staphylococci strains.</text>
</comment>
<evidence type="ECO:0000256" key="11">
    <source>
        <dbReference type="ARBA" id="ARBA00023667"/>
    </source>
</evidence>
<dbReference type="Proteomes" id="UP000295247">
    <property type="component" value="Unassembled WGS sequence"/>
</dbReference>
<evidence type="ECO:0000256" key="1">
    <source>
        <dbReference type="ARBA" id="ARBA00004162"/>
    </source>
</evidence>
<keyword evidence="8 14" id="KW-0012">Acyltransferase</keyword>
<evidence type="ECO:0000256" key="6">
    <source>
        <dbReference type="ARBA" id="ARBA00022989"/>
    </source>
</evidence>
<evidence type="ECO:0000256" key="12">
    <source>
        <dbReference type="ARBA" id="ARBA00025324"/>
    </source>
</evidence>
<proteinExistence type="inferred from homology"/>
<accession>A0A4R4AKZ0</accession>
<evidence type="ECO:0000256" key="13">
    <source>
        <dbReference type="SAM" id="Phobius"/>
    </source>
</evidence>
<feature type="transmembrane region" description="Helical" evidence="13">
    <location>
        <begin position="116"/>
        <end position="136"/>
    </location>
</feature>
<evidence type="ECO:0000256" key="10">
    <source>
        <dbReference type="ARBA" id="ARBA00023603"/>
    </source>
</evidence>
<evidence type="ECO:0000256" key="2">
    <source>
        <dbReference type="ARBA" id="ARBA00022475"/>
    </source>
</evidence>